<keyword evidence="2" id="KW-1185">Reference proteome</keyword>
<gene>
    <name evidence="1" type="ORF">AOQ84DRAFT_230613</name>
</gene>
<evidence type="ECO:0000313" key="2">
    <source>
        <dbReference type="Proteomes" id="UP000250140"/>
    </source>
</evidence>
<organism evidence="1 2">
    <name type="scientific">Glonium stellatum</name>
    <dbReference type="NCBI Taxonomy" id="574774"/>
    <lineage>
        <taxon>Eukaryota</taxon>
        <taxon>Fungi</taxon>
        <taxon>Dikarya</taxon>
        <taxon>Ascomycota</taxon>
        <taxon>Pezizomycotina</taxon>
        <taxon>Dothideomycetes</taxon>
        <taxon>Pleosporomycetidae</taxon>
        <taxon>Gloniales</taxon>
        <taxon>Gloniaceae</taxon>
        <taxon>Glonium</taxon>
    </lineage>
</organism>
<dbReference type="Proteomes" id="UP000250140">
    <property type="component" value="Unassembled WGS sequence"/>
</dbReference>
<dbReference type="AlphaFoldDB" id="A0A8E2JUY8"/>
<name>A0A8E2JUY8_9PEZI</name>
<accession>A0A8E2JUY8</accession>
<protein>
    <submittedName>
        <fullName evidence="1">Uncharacterized protein</fullName>
    </submittedName>
</protein>
<reference evidence="1 2" key="1">
    <citation type="journal article" date="2016" name="Nat. Commun.">
        <title>Ectomycorrhizal ecology is imprinted in the genome of the dominant symbiotic fungus Cenococcum geophilum.</title>
        <authorList>
            <consortium name="DOE Joint Genome Institute"/>
            <person name="Peter M."/>
            <person name="Kohler A."/>
            <person name="Ohm R.A."/>
            <person name="Kuo A."/>
            <person name="Krutzmann J."/>
            <person name="Morin E."/>
            <person name="Arend M."/>
            <person name="Barry K.W."/>
            <person name="Binder M."/>
            <person name="Choi C."/>
            <person name="Clum A."/>
            <person name="Copeland A."/>
            <person name="Grisel N."/>
            <person name="Haridas S."/>
            <person name="Kipfer T."/>
            <person name="LaButti K."/>
            <person name="Lindquist E."/>
            <person name="Lipzen A."/>
            <person name="Maire R."/>
            <person name="Meier B."/>
            <person name="Mihaltcheva S."/>
            <person name="Molinier V."/>
            <person name="Murat C."/>
            <person name="Poggeler S."/>
            <person name="Quandt C.A."/>
            <person name="Sperisen C."/>
            <person name="Tritt A."/>
            <person name="Tisserant E."/>
            <person name="Crous P.W."/>
            <person name="Henrissat B."/>
            <person name="Nehls U."/>
            <person name="Egli S."/>
            <person name="Spatafora J.W."/>
            <person name="Grigoriev I.V."/>
            <person name="Martin F.M."/>
        </authorList>
    </citation>
    <scope>NUCLEOTIDE SEQUENCE [LARGE SCALE GENOMIC DNA]</scope>
    <source>
        <strain evidence="1 2">CBS 207.34</strain>
    </source>
</reference>
<proteinExistence type="predicted"/>
<sequence length="199" mass="22622">MKVSRSGFDGQRIGVWVGRFGLNTRALLWGRDTKGSSRRLNAAKLALPPRLKDYLGRFGMVAWIPEHWAAAGLAQSQSPNREPAYPSDIAEIHYLHPRGLTKASLTAPRLLYFFLESCKYYCKYHRKHNSPFIFSSIKLRESNIRAGGEQCDLAVRVQRATCRRVSLSTFVLKGNFPFQESRSRYKDSISPRDELGSVI</sequence>
<dbReference type="EMBL" id="KV749225">
    <property type="protein sequence ID" value="OCL10544.1"/>
    <property type="molecule type" value="Genomic_DNA"/>
</dbReference>
<evidence type="ECO:0000313" key="1">
    <source>
        <dbReference type="EMBL" id="OCL10544.1"/>
    </source>
</evidence>